<dbReference type="InterPro" id="IPR001025">
    <property type="entry name" value="BAH_dom"/>
</dbReference>
<dbReference type="Gene3D" id="3.90.120.10">
    <property type="entry name" value="DNA Methylase, subunit A, domain 2"/>
    <property type="match status" value="2"/>
</dbReference>
<dbReference type="Gene3D" id="3.40.50.150">
    <property type="entry name" value="Vaccinia Virus protein VP39"/>
    <property type="match status" value="1"/>
</dbReference>
<dbReference type="PROSITE" id="PS51038">
    <property type="entry name" value="BAH"/>
    <property type="match status" value="1"/>
</dbReference>
<dbReference type="InterPro" id="IPR029063">
    <property type="entry name" value="SAM-dependent_MTases_sf"/>
</dbReference>
<feature type="compositionally biased region" description="Polar residues" evidence="11">
    <location>
        <begin position="122"/>
        <end position="132"/>
    </location>
</feature>
<dbReference type="PROSITE" id="PS00094">
    <property type="entry name" value="C5_MTASE_1"/>
    <property type="match status" value="1"/>
</dbReference>
<evidence type="ECO:0000256" key="1">
    <source>
        <dbReference type="ARBA" id="ARBA00004123"/>
    </source>
</evidence>
<dbReference type="SMART" id="SM00439">
    <property type="entry name" value="BAH"/>
    <property type="match status" value="2"/>
</dbReference>
<organism evidence="13 14">
    <name type="scientific">Mycoemilia scoparia</name>
    <dbReference type="NCBI Taxonomy" id="417184"/>
    <lineage>
        <taxon>Eukaryota</taxon>
        <taxon>Fungi</taxon>
        <taxon>Fungi incertae sedis</taxon>
        <taxon>Zoopagomycota</taxon>
        <taxon>Kickxellomycotina</taxon>
        <taxon>Kickxellomycetes</taxon>
        <taxon>Kickxellales</taxon>
        <taxon>Kickxellaceae</taxon>
        <taxon>Mycoemilia</taxon>
    </lineage>
</organism>
<evidence type="ECO:0000313" key="14">
    <source>
        <dbReference type="Proteomes" id="UP001150538"/>
    </source>
</evidence>
<dbReference type="EMBL" id="JANBPU010000069">
    <property type="protein sequence ID" value="KAJ1917519.1"/>
    <property type="molecule type" value="Genomic_DNA"/>
</dbReference>
<dbReference type="OrthoDB" id="5376140at2759"/>
<dbReference type="NCBIfam" id="TIGR00675">
    <property type="entry name" value="dcm"/>
    <property type="match status" value="1"/>
</dbReference>
<dbReference type="GO" id="GO:0044027">
    <property type="term" value="P:negative regulation of gene expression via chromosomal CpG island methylation"/>
    <property type="evidence" value="ECO:0007669"/>
    <property type="project" value="TreeGrafter"/>
</dbReference>
<dbReference type="InterPro" id="IPR001525">
    <property type="entry name" value="C5_MeTfrase"/>
</dbReference>
<dbReference type="GO" id="GO:0003682">
    <property type="term" value="F:chromatin binding"/>
    <property type="evidence" value="ECO:0007669"/>
    <property type="project" value="InterPro"/>
</dbReference>
<gene>
    <name evidence="13" type="ORF">H4219_003152</name>
</gene>
<keyword evidence="3 8" id="KW-0808">Transferase</keyword>
<accession>A0A9W7ZZH3</accession>
<dbReference type="InterPro" id="IPR018117">
    <property type="entry name" value="C5_DNA_meth_AS"/>
</dbReference>
<dbReference type="PROSITE" id="PS51679">
    <property type="entry name" value="SAM_MT_C5"/>
    <property type="match status" value="1"/>
</dbReference>
<feature type="region of interest" description="Disordered" evidence="11">
    <location>
        <begin position="1559"/>
        <end position="1606"/>
    </location>
</feature>
<evidence type="ECO:0000256" key="5">
    <source>
        <dbReference type="ARBA" id="ARBA00022737"/>
    </source>
</evidence>
<dbReference type="PANTHER" id="PTHR10629:SF52">
    <property type="entry name" value="DNA (CYTOSINE-5)-METHYLTRANSFERASE 1"/>
    <property type="match status" value="1"/>
</dbReference>
<evidence type="ECO:0000256" key="10">
    <source>
        <dbReference type="RuleBase" id="RU000417"/>
    </source>
</evidence>
<keyword evidence="4 8" id="KW-0949">S-adenosyl-L-methionine</keyword>
<feature type="region of interest" description="Disordered" evidence="11">
    <location>
        <begin position="231"/>
        <end position="271"/>
    </location>
</feature>
<evidence type="ECO:0000256" key="3">
    <source>
        <dbReference type="ARBA" id="ARBA00022679"/>
    </source>
</evidence>
<feature type="compositionally biased region" description="Acidic residues" evidence="11">
    <location>
        <begin position="234"/>
        <end position="259"/>
    </location>
</feature>
<evidence type="ECO:0000256" key="9">
    <source>
        <dbReference type="RuleBase" id="RU000416"/>
    </source>
</evidence>
<keyword evidence="6" id="KW-0238">DNA-binding</keyword>
<dbReference type="InterPro" id="IPR050390">
    <property type="entry name" value="C5-Methyltransferase"/>
</dbReference>
<dbReference type="Pfam" id="PF00145">
    <property type="entry name" value="DNA_methylase"/>
    <property type="match status" value="1"/>
</dbReference>
<keyword evidence="2 8" id="KW-0489">Methyltransferase</keyword>
<evidence type="ECO:0000256" key="6">
    <source>
        <dbReference type="ARBA" id="ARBA00023125"/>
    </source>
</evidence>
<evidence type="ECO:0000259" key="12">
    <source>
        <dbReference type="PROSITE" id="PS51038"/>
    </source>
</evidence>
<feature type="compositionally biased region" description="Polar residues" evidence="11">
    <location>
        <begin position="88"/>
        <end position="102"/>
    </location>
</feature>
<dbReference type="PRINTS" id="PR00105">
    <property type="entry name" value="C5METTRFRASE"/>
</dbReference>
<dbReference type="InterPro" id="IPR043151">
    <property type="entry name" value="BAH_sf"/>
</dbReference>
<keyword evidence="14" id="KW-1185">Reference proteome</keyword>
<dbReference type="EC" id="2.1.1.37" evidence="10"/>
<evidence type="ECO:0000256" key="7">
    <source>
        <dbReference type="ARBA" id="ARBA00023242"/>
    </source>
</evidence>
<feature type="region of interest" description="Disordered" evidence="11">
    <location>
        <begin position="1"/>
        <end position="138"/>
    </location>
</feature>
<dbReference type="Pfam" id="PF12047">
    <property type="entry name" value="DNMT1-RFD"/>
    <property type="match status" value="1"/>
</dbReference>
<feature type="domain" description="BAH" evidence="12">
    <location>
        <begin position="642"/>
        <end position="769"/>
    </location>
</feature>
<name>A0A9W7ZZH3_9FUNG</name>
<dbReference type="PROSITE" id="PS00095">
    <property type="entry name" value="C5_MTASE_2"/>
    <property type="match status" value="1"/>
</dbReference>
<comment type="catalytic activity">
    <reaction evidence="10">
        <text>a 2'-deoxycytidine in DNA + S-adenosyl-L-methionine = a 5-methyl-2'-deoxycytidine in DNA + S-adenosyl-L-homocysteine + H(+)</text>
        <dbReference type="Rhea" id="RHEA:13681"/>
        <dbReference type="Rhea" id="RHEA-COMP:11369"/>
        <dbReference type="Rhea" id="RHEA-COMP:11370"/>
        <dbReference type="ChEBI" id="CHEBI:15378"/>
        <dbReference type="ChEBI" id="CHEBI:57856"/>
        <dbReference type="ChEBI" id="CHEBI:59789"/>
        <dbReference type="ChEBI" id="CHEBI:85452"/>
        <dbReference type="ChEBI" id="CHEBI:85454"/>
        <dbReference type="EC" id="2.1.1.37"/>
    </reaction>
</comment>
<feature type="active site" evidence="8">
    <location>
        <position position="1139"/>
    </location>
</feature>
<evidence type="ECO:0000313" key="13">
    <source>
        <dbReference type="EMBL" id="KAJ1917519.1"/>
    </source>
</evidence>
<keyword evidence="7" id="KW-0539">Nucleus</keyword>
<dbReference type="GO" id="GO:0005634">
    <property type="term" value="C:nucleus"/>
    <property type="evidence" value="ECO:0007669"/>
    <property type="project" value="UniProtKB-SubCell"/>
</dbReference>
<dbReference type="GO" id="GO:0003886">
    <property type="term" value="F:DNA (cytosine-5-)-methyltransferase activity"/>
    <property type="evidence" value="ECO:0007669"/>
    <property type="project" value="UniProtKB-EC"/>
</dbReference>
<evidence type="ECO:0000256" key="11">
    <source>
        <dbReference type="SAM" id="MobiDB-lite"/>
    </source>
</evidence>
<feature type="compositionally biased region" description="Acidic residues" evidence="11">
    <location>
        <begin position="1559"/>
        <end position="1575"/>
    </location>
</feature>
<protein>
    <recommendedName>
        <fullName evidence="10">Cytosine-specific methyltransferase</fullName>
        <ecNumber evidence="10">2.1.1.37</ecNumber>
    </recommendedName>
</protein>
<dbReference type="Proteomes" id="UP001150538">
    <property type="component" value="Unassembled WGS sequence"/>
</dbReference>
<reference evidence="13" key="1">
    <citation type="submission" date="2022-07" db="EMBL/GenBank/DDBJ databases">
        <title>Phylogenomic reconstructions and comparative analyses of Kickxellomycotina fungi.</title>
        <authorList>
            <person name="Reynolds N.K."/>
            <person name="Stajich J.E."/>
            <person name="Barry K."/>
            <person name="Grigoriev I.V."/>
            <person name="Crous P."/>
            <person name="Smith M.E."/>
        </authorList>
    </citation>
    <scope>NUCLEOTIDE SEQUENCE</scope>
    <source>
        <strain evidence="13">NBRC 100468</strain>
    </source>
</reference>
<dbReference type="PANTHER" id="PTHR10629">
    <property type="entry name" value="CYTOSINE-SPECIFIC METHYLTRANSFERASE"/>
    <property type="match status" value="1"/>
</dbReference>
<dbReference type="InterPro" id="IPR022702">
    <property type="entry name" value="Cytosine_MeTrfase1_RFD"/>
</dbReference>
<sequence>MTNPNEALPDRAKRHHYMIADSSSESDDTCTVVKSQKRAQKSIPEVVLPVKDMGNYSEVPMLRSAKSIETEDGDSDSSDFTSIKRRTNSNLSQRLTKSSLDGSQERATRSSRSRNRGPTGLAETSQASSGSEYSKPKAAAQVKRVTKYEPMDEDIEECPQLEIIGEEEQEDFNIDVYGENLPCRYLDEFVVFDNMNGPNKYKLVSLDDIGCEGRDVVAVGWVRPMNISELSGEGGDEVDVDEDVDEDDDEEDMGEEDIETQSVGGSGKGKGICKGSIKSKKSTRQRLYLSSIYYYQTHVSPHGIPEIWLRTAFAFYKLGSPEDYYDRLYSPLFKPFYFAITLINQARHKSEMTLKQFVENINQTENQVLDSGPGTSEQEVPSMVQLDVVDSSSTRYTFTLSDARRWSEIIAFEIETWLSECDDFTLLTHPAIMEIFSSTIKKGKDGRKRPSMRSSASALERGNRRTFIGEPKKKNKACITSFISSVAQGLFSKSLLNINSFGRREATLDTLVADESSTVTLPGSQTNADNSASETEQIIAEPKEETTQWVKRFTGAESMSRICGTRANIAATTSKPGMGEYLLSEIEKIGIVGTTRQCNGVAWDSGSQTGGKNPSLLYYSSGVLNSQDEPALAAKETDLEMHKVRLGDFVLVKSQKAIRSSTDFPVSIVQIVYMFENPKTNKKYFHGRLLLPGRDTVIEEVASPCELFLIDRCKTYNFARHFCGKIAINQLDSSRSDRMALYGEVPEGSSKLIVRLWYDPNTGSFEDADLHQTQDGFDCPSCLAQRDSDFGNDNYSVEWENHGISEKDKGNGGVGQGKQTAWVARYKGTEYHSNDFCYIIPDIPGKPYELGYIVKLAPNLKNPHQSRYANRWNDSYTLDGCKAKASEANKTLVKVQLLRRMVSLPKDIVPEKDSREFSDERHLYWTETVKYIPFTKIEGKFWVEHRSQILCPLDQYKDQDDNAFYASYISKSLTPKDIGDFTLLTADPNCQLPTNPPPSCRLCKKKRESHLEMLRSYLDIYSDQMPHPVHGSLSQGRAPLRAMDIFSGCGGLTEGMEQTGVVETCWAIEYMPSAAKSFAHNHPKCKVYNQCSNLLLERAIAKHTQNQELEPLKDIRGVSDIPDMPAPGEVDFIYCGPPCQGFSRANRFPKADDLKTSMIANSLSYVDFYRPSYFLLENVRGLLQYRLGGEQDGRARIVGGVKMGMLKFILRSLTAMGYQTRFGLLQAANYGLAQSRRRIFIWAAKRGCSLPVLPQTITCFYKKERLSIPLPGNVMYCPDKRTDNCSIHPPVTVGDALKDLPEFEYKNPAEVYPDHRAHEASRGVALDAVFVGGHVGTMEQSYSKKPACEFQRRMRRGVFRSKFTAQPVSSDEPPVENRLYNHVTRPFNSINVERICRVDMTPGADHRTLPQKLKPWCLSAKESAASRHNGWKGLYGRLDFKGHFLTALTEMSPMGKAGTVLHPNQARVLTVRECARAQGFPDHYNFQSVVEGDTRDMYRQIGNAVPVPLAYALGKELRSALMSDFKKYHIMASSRMQACIDSISSQDAWRLIAINDADSDGGSESDDMYDSDADDSSLKETQPPPRAGFRMSASKAEKPSWSNDKSSWSVWVEIATSHAPLEIIPKPGGNII</sequence>
<comment type="similarity">
    <text evidence="8 9">Belongs to the class I-like SAM-binding methyltransferase superfamily. C5-methyltransferase family.</text>
</comment>
<dbReference type="GO" id="GO:0003677">
    <property type="term" value="F:DNA binding"/>
    <property type="evidence" value="ECO:0007669"/>
    <property type="project" value="UniProtKB-KW"/>
</dbReference>
<evidence type="ECO:0000256" key="8">
    <source>
        <dbReference type="PROSITE-ProRule" id="PRU01016"/>
    </source>
</evidence>
<dbReference type="Gene3D" id="2.30.30.490">
    <property type="match status" value="2"/>
</dbReference>
<proteinExistence type="inferred from homology"/>
<comment type="subcellular location">
    <subcellularLocation>
        <location evidence="1">Nucleus</location>
    </subcellularLocation>
</comment>
<dbReference type="SUPFAM" id="SSF53335">
    <property type="entry name" value="S-adenosyl-L-methionine-dependent methyltransferases"/>
    <property type="match status" value="1"/>
</dbReference>
<evidence type="ECO:0000256" key="4">
    <source>
        <dbReference type="ARBA" id="ARBA00022691"/>
    </source>
</evidence>
<dbReference type="Pfam" id="PF01426">
    <property type="entry name" value="BAH"/>
    <property type="match status" value="2"/>
</dbReference>
<comment type="caution">
    <text evidence="13">The sequence shown here is derived from an EMBL/GenBank/DDBJ whole genome shotgun (WGS) entry which is preliminary data.</text>
</comment>
<keyword evidence="5" id="KW-0677">Repeat</keyword>
<evidence type="ECO:0000256" key="2">
    <source>
        <dbReference type="ARBA" id="ARBA00022603"/>
    </source>
</evidence>
<dbReference type="InterPro" id="IPR031303">
    <property type="entry name" value="C5_meth_CS"/>
</dbReference>
<dbReference type="GO" id="GO:0032259">
    <property type="term" value="P:methylation"/>
    <property type="evidence" value="ECO:0007669"/>
    <property type="project" value="UniProtKB-KW"/>
</dbReference>